<dbReference type="AlphaFoldDB" id="A0A6H1ZJB0"/>
<dbReference type="EMBL" id="MT144652">
    <property type="protein sequence ID" value="QJH96464.1"/>
    <property type="molecule type" value="Genomic_DNA"/>
</dbReference>
<sequence length="91" mass="10355">MGKQKDLEGNEAEVKKETVKKLTTKYIADVFNVSVTEAGQDQLDKLTEESDVMGKRRWIVKNMKLRDPKELRSGEEGAIFQSDLEKLVKAL</sequence>
<reference evidence="1" key="1">
    <citation type="submission" date="2020-03" db="EMBL/GenBank/DDBJ databases">
        <title>The deep terrestrial virosphere.</title>
        <authorList>
            <person name="Holmfeldt K."/>
            <person name="Nilsson E."/>
            <person name="Simone D."/>
            <person name="Lopez-Fernandez M."/>
            <person name="Wu X."/>
            <person name="de Brujin I."/>
            <person name="Lundin D."/>
            <person name="Andersson A."/>
            <person name="Bertilsson S."/>
            <person name="Dopson M."/>
        </authorList>
    </citation>
    <scope>NUCLEOTIDE SEQUENCE</scope>
    <source>
        <strain evidence="4">MM415A00143</strain>
        <strain evidence="2">MM415B00874</strain>
        <strain evidence="1">TM448A00700</strain>
        <strain evidence="3">TM448B00728</strain>
    </source>
</reference>
<evidence type="ECO:0000313" key="3">
    <source>
        <dbReference type="EMBL" id="QJH96464.1"/>
    </source>
</evidence>
<name>A0A6H1ZJB0_9ZZZZ</name>
<organism evidence="1">
    <name type="scientific">viral metagenome</name>
    <dbReference type="NCBI Taxonomy" id="1070528"/>
    <lineage>
        <taxon>unclassified sequences</taxon>
        <taxon>metagenomes</taxon>
        <taxon>organismal metagenomes</taxon>
    </lineage>
</organism>
<dbReference type="EMBL" id="MT141455">
    <property type="protein sequence ID" value="QJA61869.1"/>
    <property type="molecule type" value="Genomic_DNA"/>
</dbReference>
<proteinExistence type="predicted"/>
<gene>
    <name evidence="4" type="ORF">MM415A00143_0026</name>
    <name evidence="2" type="ORF">MM415B00874_0025</name>
    <name evidence="1" type="ORF">TM448A00700_0025</name>
    <name evidence="3" type="ORF">TM448B00728_0012</name>
</gene>
<dbReference type="EMBL" id="MT145198">
    <property type="protein sequence ID" value="QJI05351.1"/>
    <property type="molecule type" value="Genomic_DNA"/>
</dbReference>
<protein>
    <submittedName>
        <fullName evidence="1">Uncharacterized protein</fullName>
    </submittedName>
</protein>
<evidence type="ECO:0000313" key="4">
    <source>
        <dbReference type="EMBL" id="QJI05351.1"/>
    </source>
</evidence>
<dbReference type="EMBL" id="MT144048">
    <property type="protein sequence ID" value="QJA47562.1"/>
    <property type="molecule type" value="Genomic_DNA"/>
</dbReference>
<evidence type="ECO:0000313" key="2">
    <source>
        <dbReference type="EMBL" id="QJA61869.1"/>
    </source>
</evidence>
<evidence type="ECO:0000313" key="1">
    <source>
        <dbReference type="EMBL" id="QJA47562.1"/>
    </source>
</evidence>
<accession>A0A6H1ZJB0</accession>